<evidence type="ECO:0000256" key="1">
    <source>
        <dbReference type="ARBA" id="ARBA00004141"/>
    </source>
</evidence>
<feature type="transmembrane region" description="Helical" evidence="6">
    <location>
        <begin position="328"/>
        <end position="348"/>
    </location>
</feature>
<dbReference type="STRING" id="685588.A0A067SQ51"/>
<evidence type="ECO:0008006" key="9">
    <source>
        <dbReference type="Google" id="ProtNLM"/>
    </source>
</evidence>
<dbReference type="PANTHER" id="PTHR11040">
    <property type="entry name" value="ZINC/IRON TRANSPORTER"/>
    <property type="match status" value="1"/>
</dbReference>
<feature type="compositionally biased region" description="Basic and acidic residues" evidence="5">
    <location>
        <begin position="271"/>
        <end position="291"/>
    </location>
</feature>
<feature type="transmembrane region" description="Helical" evidence="6">
    <location>
        <begin position="482"/>
        <end position="502"/>
    </location>
</feature>
<feature type="transmembrane region" description="Helical" evidence="6">
    <location>
        <begin position="95"/>
        <end position="117"/>
    </location>
</feature>
<keyword evidence="4 6" id="KW-0472">Membrane</keyword>
<feature type="region of interest" description="Disordered" evidence="5">
    <location>
        <begin position="127"/>
        <end position="162"/>
    </location>
</feature>
<dbReference type="AlphaFoldDB" id="A0A067SQ51"/>
<dbReference type="EMBL" id="KL142387">
    <property type="protein sequence ID" value="KDR73070.1"/>
    <property type="molecule type" value="Genomic_DNA"/>
</dbReference>
<proteinExistence type="predicted"/>
<dbReference type="Pfam" id="PF02535">
    <property type="entry name" value="Zip"/>
    <property type="match status" value="3"/>
</dbReference>
<dbReference type="GO" id="GO:0005886">
    <property type="term" value="C:plasma membrane"/>
    <property type="evidence" value="ECO:0007669"/>
    <property type="project" value="TreeGrafter"/>
</dbReference>
<reference evidence="8" key="1">
    <citation type="journal article" date="2014" name="Proc. Natl. Acad. Sci. U.S.A.">
        <title>Extensive sampling of basidiomycete genomes demonstrates inadequacy of the white-rot/brown-rot paradigm for wood decay fungi.</title>
        <authorList>
            <person name="Riley R."/>
            <person name="Salamov A.A."/>
            <person name="Brown D.W."/>
            <person name="Nagy L.G."/>
            <person name="Floudas D."/>
            <person name="Held B.W."/>
            <person name="Levasseur A."/>
            <person name="Lombard V."/>
            <person name="Morin E."/>
            <person name="Otillar R."/>
            <person name="Lindquist E.A."/>
            <person name="Sun H."/>
            <person name="LaButti K.M."/>
            <person name="Schmutz J."/>
            <person name="Jabbour D."/>
            <person name="Luo H."/>
            <person name="Baker S.E."/>
            <person name="Pisabarro A.G."/>
            <person name="Walton J.D."/>
            <person name="Blanchette R.A."/>
            <person name="Henrissat B."/>
            <person name="Martin F."/>
            <person name="Cullen D."/>
            <person name="Hibbett D.S."/>
            <person name="Grigoriev I.V."/>
        </authorList>
    </citation>
    <scope>NUCLEOTIDE SEQUENCE [LARGE SCALE GENOMIC DNA]</scope>
    <source>
        <strain evidence="8">CBS 339.88</strain>
    </source>
</reference>
<feature type="transmembrane region" description="Helical" evidence="6">
    <location>
        <begin position="448"/>
        <end position="470"/>
    </location>
</feature>
<evidence type="ECO:0000313" key="8">
    <source>
        <dbReference type="Proteomes" id="UP000027222"/>
    </source>
</evidence>
<dbReference type="InterPro" id="IPR003689">
    <property type="entry name" value="ZIP"/>
</dbReference>
<feature type="transmembrane region" description="Helical" evidence="6">
    <location>
        <begin position="54"/>
        <end position="75"/>
    </location>
</feature>
<dbReference type="GO" id="GO:0005385">
    <property type="term" value="F:zinc ion transmembrane transporter activity"/>
    <property type="evidence" value="ECO:0007669"/>
    <property type="project" value="TreeGrafter"/>
</dbReference>
<evidence type="ECO:0000256" key="2">
    <source>
        <dbReference type="ARBA" id="ARBA00022692"/>
    </source>
</evidence>
<keyword evidence="2 6" id="KW-0812">Transmembrane</keyword>
<evidence type="ECO:0000256" key="6">
    <source>
        <dbReference type="SAM" id="Phobius"/>
    </source>
</evidence>
<dbReference type="HOGENOM" id="CLU_027089_2_0_1"/>
<evidence type="ECO:0000256" key="4">
    <source>
        <dbReference type="ARBA" id="ARBA00023136"/>
    </source>
</evidence>
<feature type="compositionally biased region" description="Acidic residues" evidence="5">
    <location>
        <begin position="366"/>
        <end position="378"/>
    </location>
</feature>
<keyword evidence="8" id="KW-1185">Reference proteome</keyword>
<gene>
    <name evidence="7" type="ORF">GALMADRAFT_142756</name>
</gene>
<feature type="transmembrane region" description="Helical" evidence="6">
    <location>
        <begin position="23"/>
        <end position="42"/>
    </location>
</feature>
<accession>A0A067SQ51</accession>
<keyword evidence="3 6" id="KW-1133">Transmembrane helix</keyword>
<evidence type="ECO:0000256" key="3">
    <source>
        <dbReference type="ARBA" id="ARBA00022989"/>
    </source>
</evidence>
<feature type="region of interest" description="Disordered" evidence="5">
    <location>
        <begin position="520"/>
        <end position="543"/>
    </location>
</feature>
<feature type="transmembrane region" description="Helical" evidence="6">
    <location>
        <begin position="580"/>
        <end position="599"/>
    </location>
</feature>
<name>A0A067SQ51_GALM3</name>
<feature type="compositionally biased region" description="Basic and acidic residues" evidence="5">
    <location>
        <begin position="528"/>
        <end position="543"/>
    </location>
</feature>
<dbReference type="PANTHER" id="PTHR11040:SF32">
    <property type="entry name" value="ZINC-REGULATED TRANSPORTER 1"/>
    <property type="match status" value="1"/>
</dbReference>
<protein>
    <recommendedName>
        <fullName evidence="9">Zinc/iron permease</fullName>
    </recommendedName>
</protein>
<dbReference type="Proteomes" id="UP000027222">
    <property type="component" value="Unassembled WGS sequence"/>
</dbReference>
<evidence type="ECO:0000313" key="7">
    <source>
        <dbReference type="EMBL" id="KDR73070.1"/>
    </source>
</evidence>
<sequence>MSARSLGVVVAAVTAGNTDDTKMWVMVIILAVSLFAVSFPTISKKVPFLRIPGIVFFIGKHFGTGVILATAFIHLLDDAFRSLQDRRVEERYGNLGKWTGCIILFSLLAIFVVEYVSTTYVEHLQEKSSAPSTPVPSRPSSPTHEYRTQHEPQSQTRITHSPALLSETTPLLAVPVPIRSRSLSTPGLPAPARTQTYPLPAPPIPGLTHSHQRVLVHTHAPPIPVLPIDVLANSPRVCRMVMARDHVHLPKKFCEGEDREMEEEDELEIGREHGHGHGHDHEHEREVEGKPRVGRRRQVVGLLVLQLGIMIHSFVIGLTLSVTSGADFTSLTTAIIFHQLFEGLSLGIRIAGLPPAPKSTPKHEVEEDEEEDDCDESDSNVGRHVHFTSETSHPCASASRHTSKVARSSASPRRRRQLQTTRWKWGYLKNQVVKTWMRARSVQWLKPTLTFLFGVTTPVGMGVGMVLWKGKGAGGGANGEDASMLLIQGIMSAISAGLLIYAATVEMIAGDFVFGDVEGHHHHHHHQHEAGEDAGSHRAMDGDHDAGVREAELGGELEELEAELEEGEGGGRTASVGKRVLAVTSLFAGAVMMVLVGLGE</sequence>
<organism evidence="7 8">
    <name type="scientific">Galerina marginata (strain CBS 339.88)</name>
    <dbReference type="NCBI Taxonomy" id="685588"/>
    <lineage>
        <taxon>Eukaryota</taxon>
        <taxon>Fungi</taxon>
        <taxon>Dikarya</taxon>
        <taxon>Basidiomycota</taxon>
        <taxon>Agaricomycotina</taxon>
        <taxon>Agaricomycetes</taxon>
        <taxon>Agaricomycetidae</taxon>
        <taxon>Agaricales</taxon>
        <taxon>Agaricineae</taxon>
        <taxon>Strophariaceae</taxon>
        <taxon>Galerina</taxon>
    </lineage>
</organism>
<dbReference type="OrthoDB" id="448280at2759"/>
<evidence type="ECO:0000256" key="5">
    <source>
        <dbReference type="SAM" id="MobiDB-lite"/>
    </source>
</evidence>
<comment type="subcellular location">
    <subcellularLocation>
        <location evidence="1">Membrane</location>
        <topology evidence="1">Multi-pass membrane protein</topology>
    </subcellularLocation>
</comment>
<feature type="region of interest" description="Disordered" evidence="5">
    <location>
        <begin position="271"/>
        <end position="292"/>
    </location>
</feature>
<feature type="region of interest" description="Disordered" evidence="5">
    <location>
        <begin position="354"/>
        <end position="417"/>
    </location>
</feature>
<feature type="transmembrane region" description="Helical" evidence="6">
    <location>
        <begin position="299"/>
        <end position="322"/>
    </location>
</feature>